<dbReference type="InterPro" id="IPR001734">
    <property type="entry name" value="Na/solute_symporter"/>
</dbReference>
<feature type="transmembrane region" description="Helical" evidence="13">
    <location>
        <begin position="181"/>
        <end position="199"/>
    </location>
</feature>
<comment type="subcellular location">
    <subcellularLocation>
        <location evidence="1">Cell membrane</location>
        <topology evidence="1">Multi-pass membrane protein</topology>
    </subcellularLocation>
</comment>
<evidence type="ECO:0000256" key="7">
    <source>
        <dbReference type="ARBA" id="ARBA00023053"/>
    </source>
</evidence>
<keyword evidence="8" id="KW-0406">Ion transport</keyword>
<feature type="transmembrane region" description="Helical" evidence="13">
    <location>
        <begin position="42"/>
        <end position="62"/>
    </location>
</feature>
<feature type="transmembrane region" description="Helical" evidence="13">
    <location>
        <begin position="117"/>
        <end position="138"/>
    </location>
</feature>
<keyword evidence="4" id="KW-1003">Cell membrane</keyword>
<evidence type="ECO:0000313" key="14">
    <source>
        <dbReference type="EMBL" id="TDE10499.1"/>
    </source>
</evidence>
<dbReference type="InterPro" id="IPR038377">
    <property type="entry name" value="Na/Glc_symporter_sf"/>
</dbReference>
<accession>A0A4R5DA94</accession>
<keyword evidence="9 13" id="KW-0472">Membrane</keyword>
<feature type="transmembrane region" description="Helical" evidence="13">
    <location>
        <begin position="405"/>
        <end position="430"/>
    </location>
</feature>
<feature type="coiled-coil region" evidence="12">
    <location>
        <begin position="355"/>
        <end position="382"/>
    </location>
</feature>
<evidence type="ECO:0000256" key="1">
    <source>
        <dbReference type="ARBA" id="ARBA00004651"/>
    </source>
</evidence>
<protein>
    <submittedName>
        <fullName evidence="14">Sodium:solute symporter</fullName>
    </submittedName>
</protein>
<gene>
    <name evidence="14" type="ORF">E0F88_27845</name>
</gene>
<evidence type="ECO:0000256" key="9">
    <source>
        <dbReference type="ARBA" id="ARBA00023136"/>
    </source>
</evidence>
<feature type="transmembrane region" description="Helical" evidence="13">
    <location>
        <begin position="271"/>
        <end position="296"/>
    </location>
</feature>
<dbReference type="InterPro" id="IPR051163">
    <property type="entry name" value="Sodium:Solute_Symporter_SSF"/>
</dbReference>
<dbReference type="PANTHER" id="PTHR42985">
    <property type="entry name" value="SODIUM-COUPLED MONOCARBOXYLATE TRANSPORTER"/>
    <property type="match status" value="1"/>
</dbReference>
<feature type="transmembrane region" description="Helical" evidence="13">
    <location>
        <begin position="231"/>
        <end position="250"/>
    </location>
</feature>
<proteinExistence type="inferred from homology"/>
<organism evidence="14 15">
    <name type="scientific">Dyadobacter psychrotolerans</name>
    <dbReference type="NCBI Taxonomy" id="2541721"/>
    <lineage>
        <taxon>Bacteria</taxon>
        <taxon>Pseudomonadati</taxon>
        <taxon>Bacteroidota</taxon>
        <taxon>Cytophagia</taxon>
        <taxon>Cytophagales</taxon>
        <taxon>Spirosomataceae</taxon>
        <taxon>Dyadobacter</taxon>
    </lineage>
</organism>
<feature type="transmembrane region" description="Helical" evidence="13">
    <location>
        <begin position="512"/>
        <end position="530"/>
    </location>
</feature>
<evidence type="ECO:0000256" key="4">
    <source>
        <dbReference type="ARBA" id="ARBA00022475"/>
    </source>
</evidence>
<dbReference type="GO" id="GO:0015293">
    <property type="term" value="F:symporter activity"/>
    <property type="evidence" value="ECO:0007669"/>
    <property type="project" value="TreeGrafter"/>
</dbReference>
<evidence type="ECO:0000256" key="6">
    <source>
        <dbReference type="ARBA" id="ARBA00022989"/>
    </source>
</evidence>
<keyword evidence="7" id="KW-0915">Sodium</keyword>
<dbReference type="GO" id="GO:0005886">
    <property type="term" value="C:plasma membrane"/>
    <property type="evidence" value="ECO:0007669"/>
    <property type="project" value="UniProtKB-SubCell"/>
</dbReference>
<evidence type="ECO:0000256" key="12">
    <source>
        <dbReference type="SAM" id="Coils"/>
    </source>
</evidence>
<keyword evidence="10" id="KW-0739">Sodium transport</keyword>
<dbReference type="GO" id="GO:0006814">
    <property type="term" value="P:sodium ion transport"/>
    <property type="evidence" value="ECO:0007669"/>
    <property type="project" value="UniProtKB-KW"/>
</dbReference>
<reference evidence="14 15" key="1">
    <citation type="submission" date="2019-03" db="EMBL/GenBank/DDBJ databases">
        <title>Dyadobacter AR-3-6 sp. nov., isolated from arctic soil.</title>
        <authorList>
            <person name="Chaudhary D.K."/>
        </authorList>
    </citation>
    <scope>NUCLEOTIDE SEQUENCE [LARGE SCALE GENOMIC DNA]</scope>
    <source>
        <strain evidence="14 15">AR-3-6</strain>
    </source>
</reference>
<evidence type="ECO:0000256" key="5">
    <source>
        <dbReference type="ARBA" id="ARBA00022692"/>
    </source>
</evidence>
<keyword evidence="3" id="KW-0813">Transport</keyword>
<comment type="caution">
    <text evidence="14">The sequence shown here is derived from an EMBL/GenBank/DDBJ whole genome shotgun (WGS) entry which is preliminary data.</text>
</comment>
<dbReference type="OrthoDB" id="9803597at2"/>
<evidence type="ECO:0000313" key="15">
    <source>
        <dbReference type="Proteomes" id="UP000294850"/>
    </source>
</evidence>
<dbReference type="CDD" id="cd11494">
    <property type="entry name" value="SLC5sbd_NIS-like_u2"/>
    <property type="match status" value="1"/>
</dbReference>
<dbReference type="PROSITE" id="PS50283">
    <property type="entry name" value="NA_SOLUT_SYMP_3"/>
    <property type="match status" value="1"/>
</dbReference>
<dbReference type="PANTHER" id="PTHR42985:SF40">
    <property type="entry name" value="LD47995P-RELATED"/>
    <property type="match status" value="1"/>
</dbReference>
<evidence type="ECO:0000256" key="8">
    <source>
        <dbReference type="ARBA" id="ARBA00023065"/>
    </source>
</evidence>
<dbReference type="AlphaFoldDB" id="A0A4R5DA94"/>
<evidence type="ECO:0000256" key="10">
    <source>
        <dbReference type="ARBA" id="ARBA00023201"/>
    </source>
</evidence>
<evidence type="ECO:0000256" key="2">
    <source>
        <dbReference type="ARBA" id="ARBA00006434"/>
    </source>
</evidence>
<dbReference type="EMBL" id="SMFL01000015">
    <property type="protein sequence ID" value="TDE10499.1"/>
    <property type="molecule type" value="Genomic_DNA"/>
</dbReference>
<feature type="transmembrane region" description="Helical" evidence="13">
    <location>
        <begin position="536"/>
        <end position="557"/>
    </location>
</feature>
<sequence length="572" mass="63910">MNYLDWIVLALTLIFVVSYGIYRSREKQTMDSFLLAGQSLPWYHVTLSLMATQASAITFLSVPGQAYTDGMRFVQFYFGLPLAMVILCITFVPKFHKLKIFTAYEFLESRFDLRTRALTSFLFLLQRGLSTGLSIYAPSLILSTILGWDITWTNIISGGIVMFYTISGGSGAVSHTHMQQMAIITIGMVVAGFMVVHMLPEQVSFTDALHVAGKMGKTNVIDFTFDLNNRYNVWSGLIGGFFLQLSYFGTDQSQVGRFLTGSSEGQSKLGLAMNGLLKIPMQFLILLVGVLVFAFYQFTTPPLFFNETAVNKIKTTAYAPQYQDLEKKHTLIQSGKHQQVMALTEAVKKDDQPAIEKARTILADTESKVKEVRKEAETLLSRATGSDVNDVNYIFLRFVIDYLPVGMVGLLIAVILLASMGSVASAYHSLASCTVVDIYKRMYRKDQDTENYVTASRWATFFWGIFCIAVAQYASRLGSMIEAVNILGSLFYGVILGIFLVAFYFKKIGGRAVFWGTLLGEVFVIISYILDLTAFLWLNLIGCVLVIGFAWIIETIWPQKLNNSSIKLPSQI</sequence>
<dbReference type="RefSeq" id="WP_131961621.1">
    <property type="nucleotide sequence ID" value="NZ_SMFL01000015.1"/>
</dbReference>
<feature type="transmembrane region" description="Helical" evidence="13">
    <location>
        <begin position="451"/>
        <end position="474"/>
    </location>
</feature>
<feature type="transmembrane region" description="Helical" evidence="13">
    <location>
        <begin position="150"/>
        <end position="169"/>
    </location>
</feature>
<keyword evidence="6 13" id="KW-1133">Transmembrane helix</keyword>
<comment type="similarity">
    <text evidence="2 11">Belongs to the sodium:solute symporter (SSF) (TC 2.A.21) family.</text>
</comment>
<dbReference type="Pfam" id="PF00474">
    <property type="entry name" value="SSF"/>
    <property type="match status" value="2"/>
</dbReference>
<keyword evidence="15" id="KW-1185">Reference proteome</keyword>
<evidence type="ECO:0000256" key="11">
    <source>
        <dbReference type="RuleBase" id="RU362091"/>
    </source>
</evidence>
<keyword evidence="5 13" id="KW-0812">Transmembrane</keyword>
<feature type="transmembrane region" description="Helical" evidence="13">
    <location>
        <begin position="486"/>
        <end position="505"/>
    </location>
</feature>
<keyword evidence="12" id="KW-0175">Coiled coil</keyword>
<evidence type="ECO:0000256" key="13">
    <source>
        <dbReference type="SAM" id="Phobius"/>
    </source>
</evidence>
<feature type="transmembrane region" description="Helical" evidence="13">
    <location>
        <begin position="6"/>
        <end position="22"/>
    </location>
</feature>
<feature type="transmembrane region" description="Helical" evidence="13">
    <location>
        <begin position="74"/>
        <end position="96"/>
    </location>
</feature>
<dbReference type="Proteomes" id="UP000294850">
    <property type="component" value="Unassembled WGS sequence"/>
</dbReference>
<name>A0A4R5DA94_9BACT</name>
<evidence type="ECO:0000256" key="3">
    <source>
        <dbReference type="ARBA" id="ARBA00022448"/>
    </source>
</evidence>
<dbReference type="Gene3D" id="1.20.1730.10">
    <property type="entry name" value="Sodium/glucose cotransporter"/>
    <property type="match status" value="1"/>
</dbReference>